<sequence length="95" mass="10615">RYPTSRNLTKLSEAASEFSSTTELYHGVLKYLISGVLRPWLAQLKTEAAACLTDTFLRKLRDIEKAHGAGPSRSCFIDALTRRIKRLLVLHGPST</sequence>
<name>A0A6S7JCS0_PARCT</name>
<accession>A0A6S7JCS0</accession>
<proteinExistence type="predicted"/>
<organism evidence="1 2">
    <name type="scientific">Paramuricea clavata</name>
    <name type="common">Red gorgonian</name>
    <name type="synonym">Violescent sea-whip</name>
    <dbReference type="NCBI Taxonomy" id="317549"/>
    <lineage>
        <taxon>Eukaryota</taxon>
        <taxon>Metazoa</taxon>
        <taxon>Cnidaria</taxon>
        <taxon>Anthozoa</taxon>
        <taxon>Octocorallia</taxon>
        <taxon>Malacalcyonacea</taxon>
        <taxon>Plexauridae</taxon>
        <taxon>Paramuricea</taxon>
    </lineage>
</organism>
<evidence type="ECO:0000313" key="1">
    <source>
        <dbReference type="EMBL" id="CAB4027864.1"/>
    </source>
</evidence>
<dbReference type="Proteomes" id="UP001152795">
    <property type="component" value="Unassembled WGS sequence"/>
</dbReference>
<comment type="caution">
    <text evidence="1">The sequence shown here is derived from an EMBL/GenBank/DDBJ whole genome shotgun (WGS) entry which is preliminary data.</text>
</comment>
<reference evidence="1" key="1">
    <citation type="submission" date="2020-04" db="EMBL/GenBank/DDBJ databases">
        <authorList>
            <person name="Alioto T."/>
            <person name="Alioto T."/>
            <person name="Gomez Garrido J."/>
        </authorList>
    </citation>
    <scope>NUCLEOTIDE SEQUENCE</scope>
    <source>
        <strain evidence="1">A484AB</strain>
    </source>
</reference>
<protein>
    <submittedName>
        <fullName evidence="1">Nuclear pore complex Nup205-like</fullName>
    </submittedName>
</protein>
<feature type="non-terminal residue" evidence="1">
    <location>
        <position position="95"/>
    </location>
</feature>
<evidence type="ECO:0000313" key="2">
    <source>
        <dbReference type="Proteomes" id="UP001152795"/>
    </source>
</evidence>
<keyword evidence="2" id="KW-1185">Reference proteome</keyword>
<dbReference type="AlphaFoldDB" id="A0A6S7JCS0"/>
<dbReference type="EMBL" id="CACRXK020015072">
    <property type="protein sequence ID" value="CAB4027864.1"/>
    <property type="molecule type" value="Genomic_DNA"/>
</dbReference>
<gene>
    <name evidence="1" type="ORF">PACLA_8A043498</name>
</gene>